<dbReference type="SUPFAM" id="SSF47954">
    <property type="entry name" value="Cyclin-like"/>
    <property type="match status" value="1"/>
</dbReference>
<dbReference type="Pfam" id="PF00134">
    <property type="entry name" value="Cyclin_N"/>
    <property type="match status" value="1"/>
</dbReference>
<dbReference type="AlphaFoldDB" id="A0A835XEM7"/>
<evidence type="ECO:0000313" key="7">
    <source>
        <dbReference type="Proteomes" id="UP000612055"/>
    </source>
</evidence>
<feature type="compositionally biased region" description="Basic and acidic residues" evidence="4">
    <location>
        <begin position="71"/>
        <end position="90"/>
    </location>
</feature>
<dbReference type="PANTHER" id="PTHR10177">
    <property type="entry name" value="CYCLINS"/>
    <property type="match status" value="1"/>
</dbReference>
<reference evidence="6" key="1">
    <citation type="journal article" date="2020" name="bioRxiv">
        <title>Comparative genomics of Chlamydomonas.</title>
        <authorList>
            <person name="Craig R.J."/>
            <person name="Hasan A.R."/>
            <person name="Ness R.W."/>
            <person name="Keightley P.D."/>
        </authorList>
    </citation>
    <scope>NUCLEOTIDE SEQUENCE</scope>
    <source>
        <strain evidence="6">CCAP 11/70</strain>
    </source>
</reference>
<feature type="domain" description="Cyclin-like" evidence="5">
    <location>
        <begin position="158"/>
        <end position="252"/>
    </location>
</feature>
<protein>
    <recommendedName>
        <fullName evidence="5">Cyclin-like domain-containing protein</fullName>
    </recommendedName>
</protein>
<dbReference type="Gene3D" id="1.10.472.10">
    <property type="entry name" value="Cyclin-like"/>
    <property type="match status" value="2"/>
</dbReference>
<feature type="compositionally biased region" description="Low complexity" evidence="4">
    <location>
        <begin position="97"/>
        <end position="117"/>
    </location>
</feature>
<keyword evidence="7" id="KW-1185">Reference proteome</keyword>
<dbReference type="InterPro" id="IPR013763">
    <property type="entry name" value="Cyclin-like_dom"/>
</dbReference>
<evidence type="ECO:0000313" key="6">
    <source>
        <dbReference type="EMBL" id="KAG2483122.1"/>
    </source>
</evidence>
<comment type="similarity">
    <text evidence="3">Belongs to the cyclin family.</text>
</comment>
<accession>A0A835XEM7</accession>
<dbReference type="Proteomes" id="UP000612055">
    <property type="component" value="Unassembled WGS sequence"/>
</dbReference>
<dbReference type="InterPro" id="IPR039361">
    <property type="entry name" value="Cyclin"/>
</dbReference>
<feature type="compositionally biased region" description="Low complexity" evidence="4">
    <location>
        <begin position="607"/>
        <end position="618"/>
    </location>
</feature>
<dbReference type="InterPro" id="IPR006671">
    <property type="entry name" value="Cyclin_N"/>
</dbReference>
<feature type="region of interest" description="Disordered" evidence="4">
    <location>
        <begin position="1"/>
        <end position="117"/>
    </location>
</feature>
<dbReference type="CDD" id="cd20537">
    <property type="entry name" value="CYCLIN_CCNO-like_rpt2"/>
    <property type="match status" value="1"/>
</dbReference>
<evidence type="ECO:0000259" key="5">
    <source>
        <dbReference type="SMART" id="SM00385"/>
    </source>
</evidence>
<dbReference type="InterPro" id="IPR036915">
    <property type="entry name" value="Cyclin-like_sf"/>
</dbReference>
<feature type="region of interest" description="Disordered" evidence="4">
    <location>
        <begin position="600"/>
        <end position="623"/>
    </location>
</feature>
<feature type="region of interest" description="Disordered" evidence="4">
    <location>
        <begin position="459"/>
        <end position="514"/>
    </location>
</feature>
<dbReference type="GO" id="GO:0051301">
    <property type="term" value="P:cell division"/>
    <property type="evidence" value="ECO:0007669"/>
    <property type="project" value="UniProtKB-KW"/>
</dbReference>
<dbReference type="OrthoDB" id="2013528at2759"/>
<gene>
    <name evidence="6" type="ORF">HYH03_018012</name>
</gene>
<name>A0A835XEM7_9CHLO</name>
<sequence>MQQPKAGGCAGLTSRASSPEVASAVGRDTSGVNGGSPSDGTALKRRPGILHGVAASAGRRRTDFESTEAARGLRNELQRQHEAWSRRRQEQPGLGLGDPSPRSASPSGPGGAPAHASSIASIADPATETCVTPPAAVPEAVQVRTQDDHGLVRGVVVDWMAEVVTTLQLSTATLFGAVALYDSFMEQQTTLRPPQSILQLLAITCLALTSRQQEGQRSLTQAEWLALAADPTTGAPLYLPEDIRRMEWLLLETVEWRLAPPTAYAFLQRLLHCLDADEWTACRCGLGAEGSPDARQLFKATASFVTELALPCDVARRFTHSTVAAASIAVALHATHAAPQLQALRLGATSDAQLQPPVLSAAGSASLDASPPALGARAASVSPRTPDVATTQPARLIGGVAASASAAATAAAAAAAAAASVPAAADTLRSSSDASSLALTSTTLTLDSRASWSTIASDGTATIHTGGGDRGAGTAAGEGSASPTTGRPRVLTLFESGSSSDLEPRSRRHRQHRRQEVAATVLEALASAFGVDSSLLAPDLGPCVEALGALLDRTVRAARAEAGGPALAGSGWAAEPAADGQGLEAAQDFAHQMLIDWEDGEEEAGEEVPAAAAAAAPKAPSPPVSQVLMARHRGVLGRLVQAA</sequence>
<dbReference type="SMART" id="SM00385">
    <property type="entry name" value="CYCLIN"/>
    <property type="match status" value="1"/>
</dbReference>
<comment type="caution">
    <text evidence="6">The sequence shown here is derived from an EMBL/GenBank/DDBJ whole genome shotgun (WGS) entry which is preliminary data.</text>
</comment>
<evidence type="ECO:0000256" key="4">
    <source>
        <dbReference type="SAM" id="MobiDB-lite"/>
    </source>
</evidence>
<evidence type="ECO:0000256" key="3">
    <source>
        <dbReference type="RuleBase" id="RU000383"/>
    </source>
</evidence>
<organism evidence="6 7">
    <name type="scientific">Edaphochlamys debaryana</name>
    <dbReference type="NCBI Taxonomy" id="47281"/>
    <lineage>
        <taxon>Eukaryota</taxon>
        <taxon>Viridiplantae</taxon>
        <taxon>Chlorophyta</taxon>
        <taxon>core chlorophytes</taxon>
        <taxon>Chlorophyceae</taxon>
        <taxon>CS clade</taxon>
        <taxon>Chlamydomonadales</taxon>
        <taxon>Chlamydomonadales incertae sedis</taxon>
        <taxon>Edaphochlamys</taxon>
    </lineage>
</organism>
<evidence type="ECO:0000256" key="1">
    <source>
        <dbReference type="ARBA" id="ARBA00022618"/>
    </source>
</evidence>
<keyword evidence="2" id="KW-0131">Cell cycle</keyword>
<keyword evidence="1" id="KW-0132">Cell division</keyword>
<dbReference type="EMBL" id="JAEHOE010000189">
    <property type="protein sequence ID" value="KAG2483122.1"/>
    <property type="molecule type" value="Genomic_DNA"/>
</dbReference>
<proteinExistence type="inferred from homology"/>
<evidence type="ECO:0000256" key="2">
    <source>
        <dbReference type="ARBA" id="ARBA00023306"/>
    </source>
</evidence>
<feature type="compositionally biased region" description="Gly residues" evidence="4">
    <location>
        <begin position="465"/>
        <end position="476"/>
    </location>
</feature>
<feature type="compositionally biased region" description="Low complexity" evidence="4">
    <location>
        <begin position="477"/>
        <end position="486"/>
    </location>
</feature>
<keyword evidence="3" id="KW-0195">Cyclin</keyword>